<name>N1USX3_9MICC</name>
<sequence length="311" mass="33583">MTPPSHYEVLGLPTNASAKQIKSAYRRAARATHPDHGGDPAAFRQVTLAYEVLGNPETRARYDRSYGTATAPGASTSSAESFAAGPAFTTAPSRTAGSRNAARAPAVYVPAYESPEASSAVPATVARQQIHGAPRKRGIFGAASRLQREARTVRLLSQQILPDMPSARLVNGLHSPDNRGYIDHALLAGYRLALVDSMLLPRGIFQWDGSTLRKDGRVIEPPRLAPAVRQMQDLFPELNIEGWTVIHSPDGNLHEPVIDYSRGYDPHSHALVHVVNAARLIRELKHFLASGPAPNTVLVPSLGRLLAGMHK</sequence>
<dbReference type="OrthoDB" id="5242140at2"/>
<evidence type="ECO:0000313" key="3">
    <source>
        <dbReference type="Proteomes" id="UP000010729"/>
    </source>
</evidence>
<dbReference type="PANTHER" id="PTHR43096:SF58">
    <property type="entry name" value="CHAPERONE DNAJ-DOMAIN SUPERFAMILY PROTEIN"/>
    <property type="match status" value="1"/>
</dbReference>
<dbReference type="Pfam" id="PF00226">
    <property type="entry name" value="DnaJ"/>
    <property type="match status" value="1"/>
</dbReference>
<dbReference type="CDD" id="cd06257">
    <property type="entry name" value="DnaJ"/>
    <property type="match status" value="1"/>
</dbReference>
<dbReference type="InterPro" id="IPR036869">
    <property type="entry name" value="J_dom_sf"/>
</dbReference>
<dbReference type="PROSITE" id="PS00636">
    <property type="entry name" value="DNAJ_1"/>
    <property type="match status" value="1"/>
</dbReference>
<reference evidence="2 3" key="1">
    <citation type="journal article" date="2013" name="Genome Announc.">
        <title>Draft Genome Sequence of Arthrobacter crystallopoietes Strain BAB-32, Revealing Genes for Bioremediation.</title>
        <authorList>
            <person name="Joshi M.N."/>
            <person name="Pandit A.S."/>
            <person name="Sharma A."/>
            <person name="Pandya R.V."/>
            <person name="Desai S.M."/>
            <person name="Saxena A.K."/>
            <person name="Bagatharia S.B."/>
        </authorList>
    </citation>
    <scope>NUCLEOTIDE SEQUENCE [LARGE SCALE GENOMIC DNA]</scope>
    <source>
        <strain evidence="2 3">BAB-32</strain>
    </source>
</reference>
<protein>
    <submittedName>
        <fullName evidence="2">Heat shock protein DnaJ domain-containing protein</fullName>
    </submittedName>
</protein>
<dbReference type="InterPro" id="IPR018253">
    <property type="entry name" value="DnaJ_domain_CS"/>
</dbReference>
<dbReference type="InterPro" id="IPR001623">
    <property type="entry name" value="DnaJ_domain"/>
</dbReference>
<dbReference type="GO" id="GO:0005737">
    <property type="term" value="C:cytoplasm"/>
    <property type="evidence" value="ECO:0007669"/>
    <property type="project" value="TreeGrafter"/>
</dbReference>
<dbReference type="GO" id="GO:0042026">
    <property type="term" value="P:protein refolding"/>
    <property type="evidence" value="ECO:0007669"/>
    <property type="project" value="TreeGrafter"/>
</dbReference>
<gene>
    <name evidence="2" type="ORF">D477_014446</name>
</gene>
<accession>N1USX3</accession>
<dbReference type="PANTHER" id="PTHR43096">
    <property type="entry name" value="DNAJ HOMOLOG 1, MITOCHONDRIAL-RELATED"/>
    <property type="match status" value="1"/>
</dbReference>
<dbReference type="Gene3D" id="1.10.287.110">
    <property type="entry name" value="DnaJ domain"/>
    <property type="match status" value="1"/>
</dbReference>
<evidence type="ECO:0000313" key="2">
    <source>
        <dbReference type="EMBL" id="EMY33516.1"/>
    </source>
</evidence>
<dbReference type="EMBL" id="ANPE02000171">
    <property type="protein sequence ID" value="EMY33516.1"/>
    <property type="molecule type" value="Genomic_DNA"/>
</dbReference>
<dbReference type="SUPFAM" id="SSF46565">
    <property type="entry name" value="Chaperone J-domain"/>
    <property type="match status" value="1"/>
</dbReference>
<keyword evidence="3" id="KW-1185">Reference proteome</keyword>
<proteinExistence type="predicted"/>
<dbReference type="SMART" id="SM00271">
    <property type="entry name" value="DnaJ"/>
    <property type="match status" value="1"/>
</dbReference>
<evidence type="ECO:0000259" key="1">
    <source>
        <dbReference type="PROSITE" id="PS50076"/>
    </source>
</evidence>
<organism evidence="2 3">
    <name type="scientific">Arthrobacter crystallopoietes BAB-32</name>
    <dbReference type="NCBI Taxonomy" id="1246476"/>
    <lineage>
        <taxon>Bacteria</taxon>
        <taxon>Bacillati</taxon>
        <taxon>Actinomycetota</taxon>
        <taxon>Actinomycetes</taxon>
        <taxon>Micrococcales</taxon>
        <taxon>Micrococcaceae</taxon>
        <taxon>Crystallibacter</taxon>
    </lineage>
</organism>
<dbReference type="PROSITE" id="PS50076">
    <property type="entry name" value="DNAJ_2"/>
    <property type="match status" value="1"/>
</dbReference>
<keyword evidence="2" id="KW-0346">Stress response</keyword>
<dbReference type="AlphaFoldDB" id="N1USX3"/>
<dbReference type="RefSeq" id="WP_005270327.1">
    <property type="nucleotide sequence ID" value="NZ_ANPE02000171.1"/>
</dbReference>
<feature type="domain" description="J" evidence="1">
    <location>
        <begin position="5"/>
        <end position="66"/>
    </location>
</feature>
<dbReference type="PRINTS" id="PR00625">
    <property type="entry name" value="JDOMAIN"/>
</dbReference>
<dbReference type="Proteomes" id="UP000010729">
    <property type="component" value="Unassembled WGS sequence"/>
</dbReference>
<dbReference type="GO" id="GO:0051082">
    <property type="term" value="F:unfolded protein binding"/>
    <property type="evidence" value="ECO:0007669"/>
    <property type="project" value="TreeGrafter"/>
</dbReference>
<comment type="caution">
    <text evidence="2">The sequence shown here is derived from an EMBL/GenBank/DDBJ whole genome shotgun (WGS) entry which is preliminary data.</text>
</comment>